<feature type="non-terminal residue" evidence="1">
    <location>
        <position position="1"/>
    </location>
</feature>
<protein>
    <submittedName>
        <fullName evidence="1">Uncharacterized protein</fullName>
    </submittedName>
</protein>
<dbReference type="Proteomes" id="UP001162483">
    <property type="component" value="Unassembled WGS sequence"/>
</dbReference>
<sequence>DFAFPGTVTGLCKQHRSLPCQYQHFLLLCIAEQYKAACFPRKTHTSHTVKQHTVNPLITPDVIPFLPSAICTVSGLFISTDYYISVIGDVSGS</sequence>
<accession>A0ABN9AHA3</accession>
<comment type="caution">
    <text evidence="1">The sequence shown here is derived from an EMBL/GenBank/DDBJ whole genome shotgun (WGS) entry which is preliminary data.</text>
</comment>
<proteinExistence type="predicted"/>
<evidence type="ECO:0000313" key="2">
    <source>
        <dbReference type="Proteomes" id="UP001162483"/>
    </source>
</evidence>
<evidence type="ECO:0000313" key="1">
    <source>
        <dbReference type="EMBL" id="CAI9535248.1"/>
    </source>
</evidence>
<name>A0ABN9AHA3_9NEOB</name>
<reference evidence="1" key="1">
    <citation type="submission" date="2023-05" db="EMBL/GenBank/DDBJ databases">
        <authorList>
            <person name="Stuckert A."/>
        </authorList>
    </citation>
    <scope>NUCLEOTIDE SEQUENCE</scope>
</reference>
<dbReference type="EMBL" id="CATNWA010000251">
    <property type="protein sequence ID" value="CAI9535248.1"/>
    <property type="molecule type" value="Genomic_DNA"/>
</dbReference>
<keyword evidence="2" id="KW-1185">Reference proteome</keyword>
<organism evidence="1 2">
    <name type="scientific">Staurois parvus</name>
    <dbReference type="NCBI Taxonomy" id="386267"/>
    <lineage>
        <taxon>Eukaryota</taxon>
        <taxon>Metazoa</taxon>
        <taxon>Chordata</taxon>
        <taxon>Craniata</taxon>
        <taxon>Vertebrata</taxon>
        <taxon>Euteleostomi</taxon>
        <taxon>Amphibia</taxon>
        <taxon>Batrachia</taxon>
        <taxon>Anura</taxon>
        <taxon>Neobatrachia</taxon>
        <taxon>Ranoidea</taxon>
        <taxon>Ranidae</taxon>
        <taxon>Staurois</taxon>
    </lineage>
</organism>
<gene>
    <name evidence="1" type="ORF">SPARVUS_LOCUS814771</name>
</gene>